<evidence type="ECO:0000256" key="6">
    <source>
        <dbReference type="ARBA" id="ARBA00022763"/>
    </source>
</evidence>
<evidence type="ECO:0000256" key="1">
    <source>
        <dbReference type="ARBA" id="ARBA00004123"/>
    </source>
</evidence>
<dbReference type="Gramene" id="LPERR02G10960.1">
    <property type="protein sequence ID" value="LPERR02G10960.1"/>
    <property type="gene ID" value="LPERR02G10960"/>
</dbReference>
<evidence type="ECO:0000256" key="4">
    <source>
        <dbReference type="ARBA" id="ARBA00022454"/>
    </source>
</evidence>
<dbReference type="PANTHER" id="PTHR19306">
    <property type="entry name" value="STRUCTURAL MAINTENANCE OF CHROMOSOMES 5,6 SMC5, SMC6"/>
    <property type="match status" value="1"/>
</dbReference>
<dbReference type="SUPFAM" id="SSF52540">
    <property type="entry name" value="P-loop containing nucleoside triphosphate hydrolases"/>
    <property type="match status" value="1"/>
</dbReference>
<dbReference type="GO" id="GO:0035861">
    <property type="term" value="C:site of double-strand break"/>
    <property type="evidence" value="ECO:0007669"/>
    <property type="project" value="TreeGrafter"/>
</dbReference>
<dbReference type="InterPro" id="IPR027417">
    <property type="entry name" value="P-loop_NTPase"/>
</dbReference>
<sequence>MGAGTIARIRLENFMCHSSLHIELGQYVNFITGQNGSGKSAILTALCIAFGCRAKNTQRAAALKDFIKTACSYAAIIVDINNQGEDAFKPEVYGDLIILERRITESSSSTVLKDQHGNRT</sequence>
<dbReference type="AlphaFoldDB" id="A0A0D9VF15"/>
<evidence type="ECO:0000256" key="10">
    <source>
        <dbReference type="ARBA" id="ARBA00023204"/>
    </source>
</evidence>
<dbReference type="GO" id="GO:0005524">
    <property type="term" value="F:ATP binding"/>
    <property type="evidence" value="ECO:0007669"/>
    <property type="project" value="UniProtKB-KW"/>
</dbReference>
<keyword evidence="9" id="KW-0233">DNA recombination</keyword>
<reference evidence="13" key="3">
    <citation type="submission" date="2015-04" db="UniProtKB">
        <authorList>
            <consortium name="EnsemblPlants"/>
        </authorList>
    </citation>
    <scope>IDENTIFICATION</scope>
</reference>
<comment type="subcellular location">
    <subcellularLocation>
        <location evidence="2">Chromosome</location>
    </subcellularLocation>
    <subcellularLocation>
        <location evidence="1">Nucleus</location>
    </subcellularLocation>
</comment>
<evidence type="ECO:0000256" key="5">
    <source>
        <dbReference type="ARBA" id="ARBA00022741"/>
    </source>
</evidence>
<dbReference type="GO" id="GO:0005634">
    <property type="term" value="C:nucleus"/>
    <property type="evidence" value="ECO:0007669"/>
    <property type="project" value="UniProtKB-SubCell"/>
</dbReference>
<keyword evidence="5" id="KW-0547">Nucleotide-binding</keyword>
<evidence type="ECO:0000256" key="3">
    <source>
        <dbReference type="ARBA" id="ARBA00006793"/>
    </source>
</evidence>
<keyword evidence="14" id="KW-1185">Reference proteome</keyword>
<keyword evidence="4" id="KW-0158">Chromosome</keyword>
<dbReference type="InterPro" id="IPR038729">
    <property type="entry name" value="Rad50/SbcC_AAA"/>
</dbReference>
<dbReference type="GO" id="GO:0030915">
    <property type="term" value="C:Smc5-Smc6 complex"/>
    <property type="evidence" value="ECO:0007669"/>
    <property type="project" value="TreeGrafter"/>
</dbReference>
<dbReference type="EnsemblPlants" id="LPERR02G10960.1">
    <property type="protein sequence ID" value="LPERR02G10960.1"/>
    <property type="gene ID" value="LPERR02G10960"/>
</dbReference>
<dbReference type="Proteomes" id="UP000032180">
    <property type="component" value="Chromosome 2"/>
</dbReference>
<evidence type="ECO:0000256" key="8">
    <source>
        <dbReference type="ARBA" id="ARBA00023054"/>
    </source>
</evidence>
<organism evidence="13 14">
    <name type="scientific">Leersia perrieri</name>
    <dbReference type="NCBI Taxonomy" id="77586"/>
    <lineage>
        <taxon>Eukaryota</taxon>
        <taxon>Viridiplantae</taxon>
        <taxon>Streptophyta</taxon>
        <taxon>Embryophyta</taxon>
        <taxon>Tracheophyta</taxon>
        <taxon>Spermatophyta</taxon>
        <taxon>Magnoliopsida</taxon>
        <taxon>Liliopsida</taxon>
        <taxon>Poales</taxon>
        <taxon>Poaceae</taxon>
        <taxon>BOP clade</taxon>
        <taxon>Oryzoideae</taxon>
        <taxon>Oryzeae</taxon>
        <taxon>Oryzinae</taxon>
        <taxon>Leersia</taxon>
    </lineage>
</organism>
<dbReference type="eggNOG" id="KOG0250">
    <property type="taxonomic scope" value="Eukaryota"/>
</dbReference>
<comment type="similarity">
    <text evidence="3">Belongs to the SMC family. SMC6 subfamily.</text>
</comment>
<proteinExistence type="inferred from homology"/>
<keyword evidence="10" id="KW-0234">DNA repair</keyword>
<keyword evidence="6" id="KW-0227">DNA damage</keyword>
<dbReference type="GO" id="GO:0003684">
    <property type="term" value="F:damaged DNA binding"/>
    <property type="evidence" value="ECO:0007669"/>
    <property type="project" value="TreeGrafter"/>
</dbReference>
<evidence type="ECO:0000256" key="7">
    <source>
        <dbReference type="ARBA" id="ARBA00022840"/>
    </source>
</evidence>
<dbReference type="GO" id="GO:0003697">
    <property type="term" value="F:single-stranded DNA binding"/>
    <property type="evidence" value="ECO:0007669"/>
    <property type="project" value="TreeGrafter"/>
</dbReference>
<name>A0A0D9VF15_9ORYZ</name>
<dbReference type="Gene3D" id="3.40.50.300">
    <property type="entry name" value="P-loop containing nucleotide triphosphate hydrolases"/>
    <property type="match status" value="1"/>
</dbReference>
<keyword evidence="11" id="KW-0539">Nucleus</keyword>
<dbReference type="GO" id="GO:0000724">
    <property type="term" value="P:double-strand break repair via homologous recombination"/>
    <property type="evidence" value="ECO:0007669"/>
    <property type="project" value="TreeGrafter"/>
</dbReference>
<dbReference type="HOGENOM" id="CLU_054502_2_1_1"/>
<evidence type="ECO:0000259" key="12">
    <source>
        <dbReference type="Pfam" id="PF13476"/>
    </source>
</evidence>
<evidence type="ECO:0000256" key="11">
    <source>
        <dbReference type="ARBA" id="ARBA00023242"/>
    </source>
</evidence>
<reference evidence="13 14" key="1">
    <citation type="submission" date="2012-08" db="EMBL/GenBank/DDBJ databases">
        <title>Oryza genome evolution.</title>
        <authorList>
            <person name="Wing R.A."/>
        </authorList>
    </citation>
    <scope>NUCLEOTIDE SEQUENCE</scope>
</reference>
<evidence type="ECO:0000256" key="9">
    <source>
        <dbReference type="ARBA" id="ARBA00023172"/>
    </source>
</evidence>
<evidence type="ECO:0000256" key="2">
    <source>
        <dbReference type="ARBA" id="ARBA00004286"/>
    </source>
</evidence>
<evidence type="ECO:0000313" key="14">
    <source>
        <dbReference type="Proteomes" id="UP000032180"/>
    </source>
</evidence>
<dbReference type="STRING" id="77586.A0A0D9VF15"/>
<reference evidence="14" key="2">
    <citation type="submission" date="2013-12" db="EMBL/GenBank/DDBJ databases">
        <authorList>
            <person name="Yu Y."/>
            <person name="Lee S."/>
            <person name="de Baynast K."/>
            <person name="Wissotski M."/>
            <person name="Liu L."/>
            <person name="Talag J."/>
            <person name="Goicoechea J."/>
            <person name="Angelova A."/>
            <person name="Jetty R."/>
            <person name="Kudrna D."/>
            <person name="Golser W."/>
            <person name="Rivera L."/>
            <person name="Zhang J."/>
            <person name="Wing R."/>
        </authorList>
    </citation>
    <scope>NUCLEOTIDE SEQUENCE</scope>
</reference>
<protein>
    <recommendedName>
        <fullName evidence="12">Rad50/SbcC-type AAA domain-containing protein</fullName>
    </recommendedName>
</protein>
<feature type="domain" description="Rad50/SbcC-type AAA" evidence="12">
    <location>
        <begin position="8"/>
        <end position="66"/>
    </location>
</feature>
<dbReference type="Pfam" id="PF13476">
    <property type="entry name" value="AAA_23"/>
    <property type="match status" value="1"/>
</dbReference>
<accession>A0A0D9VF15</accession>
<keyword evidence="7" id="KW-0067">ATP-binding</keyword>
<evidence type="ECO:0000313" key="13">
    <source>
        <dbReference type="EnsemblPlants" id="LPERR02G10960.1"/>
    </source>
</evidence>
<keyword evidence="8" id="KW-0175">Coiled coil</keyword>
<dbReference type="GO" id="GO:0016887">
    <property type="term" value="F:ATP hydrolysis activity"/>
    <property type="evidence" value="ECO:0007669"/>
    <property type="project" value="InterPro"/>
</dbReference>
<dbReference type="PANTHER" id="PTHR19306:SF6">
    <property type="entry name" value="STRUCTURAL MAINTENANCE OF CHROMOSOMES PROTEIN 6"/>
    <property type="match status" value="1"/>
</dbReference>